<reference evidence="3 4" key="1">
    <citation type="submission" date="2023-03" db="EMBL/GenBank/DDBJ databases">
        <title>Paludisphaera mucosa sp. nov. a novel planctomycete from northern fen.</title>
        <authorList>
            <person name="Ivanova A."/>
        </authorList>
    </citation>
    <scope>NUCLEOTIDE SEQUENCE [LARGE SCALE GENOMIC DNA]</scope>
    <source>
        <strain evidence="3 4">Pla2</strain>
    </source>
</reference>
<comment type="caution">
    <text evidence="3">The sequence shown here is derived from an EMBL/GenBank/DDBJ whole genome shotgun (WGS) entry which is preliminary data.</text>
</comment>
<keyword evidence="1" id="KW-1133">Transmembrane helix</keyword>
<dbReference type="Pfam" id="PF13248">
    <property type="entry name" value="Zn_ribbon_3"/>
    <property type="match status" value="1"/>
</dbReference>
<proteinExistence type="predicted"/>
<keyword evidence="4" id="KW-1185">Reference proteome</keyword>
<evidence type="ECO:0000259" key="2">
    <source>
        <dbReference type="Pfam" id="PF13248"/>
    </source>
</evidence>
<dbReference type="InterPro" id="IPR059113">
    <property type="entry name" value="Znf_ribbon"/>
</dbReference>
<feature type="transmembrane region" description="Helical" evidence="1">
    <location>
        <begin position="60"/>
        <end position="82"/>
    </location>
</feature>
<keyword evidence="1" id="KW-0472">Membrane</keyword>
<evidence type="ECO:0000313" key="4">
    <source>
        <dbReference type="Proteomes" id="UP001216907"/>
    </source>
</evidence>
<accession>A0ABT6FI41</accession>
<gene>
    <name evidence="3" type="ORF">PZE19_25755</name>
</gene>
<sequence length="160" mass="17023">MKPPLPVRNIPPERKALFYAGLAVGLVGALLFASTFYSFAANFGDFDDFAGRARSMMFRAFGGMGLMIGGGVVLGVAARGLAGAGLHLDPEQARRDLEPWARMRGGLLGDVLDEIPAVQQVVDRLGSGERTVEVVRVRCPACKALNDEAARFCGQCGKPL</sequence>
<organism evidence="3 4">
    <name type="scientific">Paludisphaera mucosa</name>
    <dbReference type="NCBI Taxonomy" id="3030827"/>
    <lineage>
        <taxon>Bacteria</taxon>
        <taxon>Pseudomonadati</taxon>
        <taxon>Planctomycetota</taxon>
        <taxon>Planctomycetia</taxon>
        <taxon>Isosphaerales</taxon>
        <taxon>Isosphaeraceae</taxon>
        <taxon>Paludisphaera</taxon>
    </lineage>
</organism>
<protein>
    <submittedName>
        <fullName evidence="3">Zinc ribbon domain-containing protein</fullName>
    </submittedName>
</protein>
<evidence type="ECO:0000256" key="1">
    <source>
        <dbReference type="SAM" id="Phobius"/>
    </source>
</evidence>
<dbReference type="RefSeq" id="WP_277863472.1">
    <property type="nucleotide sequence ID" value="NZ_JARRAG010000002.1"/>
</dbReference>
<keyword evidence="1" id="KW-0812">Transmembrane</keyword>
<feature type="transmembrane region" description="Helical" evidence="1">
    <location>
        <begin position="16"/>
        <end position="40"/>
    </location>
</feature>
<name>A0ABT6FI41_9BACT</name>
<evidence type="ECO:0000313" key="3">
    <source>
        <dbReference type="EMBL" id="MDG3007184.1"/>
    </source>
</evidence>
<dbReference type="EMBL" id="JARRAG010000002">
    <property type="protein sequence ID" value="MDG3007184.1"/>
    <property type="molecule type" value="Genomic_DNA"/>
</dbReference>
<feature type="domain" description="Putative zinc-ribbon" evidence="2">
    <location>
        <begin position="137"/>
        <end position="160"/>
    </location>
</feature>
<dbReference type="Proteomes" id="UP001216907">
    <property type="component" value="Unassembled WGS sequence"/>
</dbReference>